<comment type="subcellular location">
    <subcellularLocation>
        <location evidence="1">Membrane</location>
        <topology evidence="1">Single-pass type I membrane protein</topology>
    </subcellularLocation>
</comment>
<evidence type="ECO:0000256" key="5">
    <source>
        <dbReference type="ARBA" id="ARBA00023136"/>
    </source>
</evidence>
<dbReference type="PANTHER" id="PTHR23037">
    <property type="entry name" value="CYTOKINE RECEPTOR"/>
    <property type="match status" value="1"/>
</dbReference>
<feature type="domain" description="Fibronectin type-III" evidence="12">
    <location>
        <begin position="203"/>
        <end position="299"/>
    </location>
</feature>
<protein>
    <recommendedName>
        <fullName evidence="12">Fibronectin type-III domain-containing protein</fullName>
    </recommendedName>
</protein>
<evidence type="ECO:0000256" key="9">
    <source>
        <dbReference type="SAM" id="MobiDB-lite"/>
    </source>
</evidence>
<dbReference type="Proteomes" id="UP000694389">
    <property type="component" value="Unassembled WGS sequence"/>
</dbReference>
<dbReference type="InterPro" id="IPR013783">
    <property type="entry name" value="Ig-like_fold"/>
</dbReference>
<dbReference type="PANTHER" id="PTHR23037:SF35">
    <property type="entry name" value="FIBRONECTIN TYPE-III DOMAIN-CONTAINING PROTEIN"/>
    <property type="match status" value="1"/>
</dbReference>
<evidence type="ECO:0000259" key="12">
    <source>
        <dbReference type="PROSITE" id="PS50853"/>
    </source>
</evidence>
<evidence type="ECO:0000256" key="10">
    <source>
        <dbReference type="SAM" id="Phobius"/>
    </source>
</evidence>
<dbReference type="SUPFAM" id="SSF49265">
    <property type="entry name" value="Fibronectin type III"/>
    <property type="match status" value="3"/>
</dbReference>
<evidence type="ECO:0000256" key="4">
    <source>
        <dbReference type="ARBA" id="ARBA00022989"/>
    </source>
</evidence>
<name>A0A8C4IA50_DICLA</name>
<keyword evidence="14" id="KW-1185">Reference proteome</keyword>
<sequence>MYSCLALFILVATSSICKGQNVFPKDPYIEVGSSINIVCQNNVQGKIYWTLNSERIDKSWPVTINSSHSVLSLLNFTHSSATLQCHSANTQVLGGTIIRTYTKPSNMSCILTDTIGDSWFMCTWEHQTDSSLKINYTVLCNSCSNLSEICNSQETSCKSKYADIAEEITFVGDFNVTVRAKHAAWEAFSEPQVFKLREILKINPPKLKVTAVSDHLLVEWKPTYKVQRKYRCQVKYSTAANESTPEVLNKNLAELENQGIVKIENVKSCSNYTVAVRCASESAPWSDWSQEETVLTKLNQSDVKLHLWRKVAEADENRVRKVRAMWAEIPSTCQETVTYTIKQTPYKQHMTGVDHMETSCDNSICDVNQDAHRINLKVFHNKSLFVEDSVYVPAIGERLPQVTNIQTSTFEGVILVSWKAPREPVSGYMIDYTHNGNIYSWKETKYTNTTLFDLLDKKPYNITVTPLFDDKTGHSTQAHQICSNVGDPGDFTNVNVQAKHKSAFVSWSVKSQEACRGAVVNYIIFYSTQDGPQLNVTVDNTTQHISLKDLNPNTQYSVYVKAIAHTGTTKSSERLFETKRFDPALITALSVCGSILIVLVLSVGLCCAIQWKRFQEKPIPNPGNSSLGLWRPTAHDQGIWRFQPLSYPHQNIFNVADPVEVQRTSISPLTPGCHDNPASDQTVEYTDPVLVTAPDIQSEDSVERKETQHPSPPEESTELLSSEGGPLSPYRSQSSVETAPRTSKPCKSVSLKQPDKTPPVTIYVTLDMFE</sequence>
<evidence type="ECO:0000256" key="3">
    <source>
        <dbReference type="ARBA" id="ARBA00022729"/>
    </source>
</evidence>
<reference evidence="13" key="2">
    <citation type="submission" date="2025-09" db="UniProtKB">
        <authorList>
            <consortium name="Ensembl"/>
        </authorList>
    </citation>
    <scope>IDENTIFICATION</scope>
</reference>
<evidence type="ECO:0000256" key="2">
    <source>
        <dbReference type="ARBA" id="ARBA00022692"/>
    </source>
</evidence>
<dbReference type="InterPro" id="IPR036116">
    <property type="entry name" value="FN3_sf"/>
</dbReference>
<dbReference type="Ensembl" id="ENSDLAT00005058172.2">
    <property type="protein sequence ID" value="ENSDLAP00005054764.1"/>
    <property type="gene ID" value="ENSDLAG00005023403.2"/>
</dbReference>
<dbReference type="GO" id="GO:0009897">
    <property type="term" value="C:external side of plasma membrane"/>
    <property type="evidence" value="ECO:0007669"/>
    <property type="project" value="TreeGrafter"/>
</dbReference>
<keyword evidence="5 10" id="KW-0472">Membrane</keyword>
<reference evidence="13" key="1">
    <citation type="submission" date="2025-08" db="UniProtKB">
        <authorList>
            <consortium name="Ensembl"/>
        </authorList>
    </citation>
    <scope>IDENTIFICATION</scope>
</reference>
<proteinExistence type="predicted"/>
<organism evidence="13 14">
    <name type="scientific">Dicentrarchus labrax</name>
    <name type="common">European seabass</name>
    <name type="synonym">Morone labrax</name>
    <dbReference type="NCBI Taxonomy" id="13489"/>
    <lineage>
        <taxon>Eukaryota</taxon>
        <taxon>Metazoa</taxon>
        <taxon>Chordata</taxon>
        <taxon>Craniata</taxon>
        <taxon>Vertebrata</taxon>
        <taxon>Euteleostomi</taxon>
        <taxon>Actinopterygii</taxon>
        <taxon>Neopterygii</taxon>
        <taxon>Teleostei</taxon>
        <taxon>Neoteleostei</taxon>
        <taxon>Acanthomorphata</taxon>
        <taxon>Eupercaria</taxon>
        <taxon>Moronidae</taxon>
        <taxon>Dicentrarchus</taxon>
    </lineage>
</organism>
<keyword evidence="7" id="KW-0675">Receptor</keyword>
<evidence type="ECO:0000256" key="7">
    <source>
        <dbReference type="ARBA" id="ARBA00023170"/>
    </source>
</evidence>
<accession>A0A8C4IA50</accession>
<feature type="domain" description="Fibronectin type-III" evidence="12">
    <location>
        <begin position="487"/>
        <end position="584"/>
    </location>
</feature>
<feature type="transmembrane region" description="Helical" evidence="10">
    <location>
        <begin position="584"/>
        <end position="609"/>
    </location>
</feature>
<dbReference type="AlphaFoldDB" id="A0A8C4IA50"/>
<evidence type="ECO:0000256" key="6">
    <source>
        <dbReference type="ARBA" id="ARBA00023157"/>
    </source>
</evidence>
<dbReference type="RefSeq" id="XP_051265304.1">
    <property type="nucleotide sequence ID" value="XM_051409344.1"/>
</dbReference>
<keyword evidence="4 10" id="KW-1133">Transmembrane helix</keyword>
<feature type="signal peptide" evidence="11">
    <location>
        <begin position="1"/>
        <end position="19"/>
    </location>
</feature>
<dbReference type="PROSITE" id="PS50853">
    <property type="entry name" value="FN3"/>
    <property type="match status" value="2"/>
</dbReference>
<keyword evidence="3 11" id="KW-0732">Signal</keyword>
<keyword evidence="8" id="KW-0325">Glycoprotein</keyword>
<dbReference type="OMA" id="CAIQWKK"/>
<dbReference type="CDD" id="cd00063">
    <property type="entry name" value="FN3"/>
    <property type="match status" value="1"/>
</dbReference>
<feature type="region of interest" description="Disordered" evidence="9">
    <location>
        <begin position="692"/>
        <end position="770"/>
    </location>
</feature>
<dbReference type="GeneID" id="127368488"/>
<evidence type="ECO:0000313" key="13">
    <source>
        <dbReference type="Ensembl" id="ENSDLAP00005054764.1"/>
    </source>
</evidence>
<gene>
    <name evidence="13" type="primary">LOC127368488</name>
</gene>
<evidence type="ECO:0000256" key="8">
    <source>
        <dbReference type="ARBA" id="ARBA00023180"/>
    </source>
</evidence>
<keyword evidence="2 10" id="KW-0812">Transmembrane</keyword>
<dbReference type="GO" id="GO:0004896">
    <property type="term" value="F:cytokine receptor activity"/>
    <property type="evidence" value="ECO:0007669"/>
    <property type="project" value="TreeGrafter"/>
</dbReference>
<feature type="compositionally biased region" description="Polar residues" evidence="9">
    <location>
        <begin position="730"/>
        <end position="741"/>
    </location>
</feature>
<dbReference type="Pfam" id="PF00041">
    <property type="entry name" value="fn3"/>
    <property type="match status" value="1"/>
</dbReference>
<dbReference type="GeneTree" id="ENSGT00940000155603"/>
<keyword evidence="6" id="KW-1015">Disulfide bond</keyword>
<evidence type="ECO:0000256" key="11">
    <source>
        <dbReference type="SAM" id="SignalP"/>
    </source>
</evidence>
<dbReference type="OrthoDB" id="9828391at2759"/>
<feature type="chain" id="PRO_5034175551" description="Fibronectin type-III domain-containing protein" evidence="11">
    <location>
        <begin position="20"/>
        <end position="770"/>
    </location>
</feature>
<evidence type="ECO:0000256" key="1">
    <source>
        <dbReference type="ARBA" id="ARBA00004479"/>
    </source>
</evidence>
<dbReference type="Gene3D" id="2.60.40.10">
    <property type="entry name" value="Immunoglobulins"/>
    <property type="match status" value="5"/>
</dbReference>
<evidence type="ECO:0000313" key="14">
    <source>
        <dbReference type="Proteomes" id="UP000694389"/>
    </source>
</evidence>
<dbReference type="SMART" id="SM00060">
    <property type="entry name" value="FN3"/>
    <property type="match status" value="3"/>
</dbReference>
<dbReference type="InterPro" id="IPR003961">
    <property type="entry name" value="FN3_dom"/>
</dbReference>
<feature type="compositionally biased region" description="Low complexity" evidence="9">
    <location>
        <begin position="718"/>
        <end position="729"/>
    </location>
</feature>